<feature type="compositionally biased region" description="Low complexity" evidence="1">
    <location>
        <begin position="48"/>
        <end position="62"/>
    </location>
</feature>
<organism evidence="2 3">
    <name type="scientific">Chlamydomonas eustigma</name>
    <dbReference type="NCBI Taxonomy" id="1157962"/>
    <lineage>
        <taxon>Eukaryota</taxon>
        <taxon>Viridiplantae</taxon>
        <taxon>Chlorophyta</taxon>
        <taxon>core chlorophytes</taxon>
        <taxon>Chlorophyceae</taxon>
        <taxon>CS clade</taxon>
        <taxon>Chlamydomonadales</taxon>
        <taxon>Chlamydomonadaceae</taxon>
        <taxon>Chlamydomonas</taxon>
    </lineage>
</organism>
<dbReference type="EMBL" id="BEGY01000015">
    <property type="protein sequence ID" value="GAX76106.1"/>
    <property type="molecule type" value="Genomic_DNA"/>
</dbReference>
<evidence type="ECO:0000313" key="3">
    <source>
        <dbReference type="Proteomes" id="UP000232323"/>
    </source>
</evidence>
<feature type="region of interest" description="Disordered" evidence="1">
    <location>
        <begin position="288"/>
        <end position="382"/>
    </location>
</feature>
<dbReference type="AlphaFoldDB" id="A0A250WZ98"/>
<keyword evidence="3" id="KW-1185">Reference proteome</keyword>
<evidence type="ECO:0000313" key="2">
    <source>
        <dbReference type="EMBL" id="GAX76106.1"/>
    </source>
</evidence>
<feature type="region of interest" description="Disordered" evidence="1">
    <location>
        <begin position="30"/>
        <end position="80"/>
    </location>
</feature>
<proteinExistence type="predicted"/>
<feature type="region of interest" description="Disordered" evidence="1">
    <location>
        <begin position="962"/>
        <end position="993"/>
    </location>
</feature>
<comment type="caution">
    <text evidence="2">The sequence shown here is derived from an EMBL/GenBank/DDBJ whole genome shotgun (WGS) entry which is preliminary data.</text>
</comment>
<feature type="compositionally biased region" description="Acidic residues" evidence="1">
    <location>
        <begin position="369"/>
        <end position="381"/>
    </location>
</feature>
<dbReference type="SUPFAM" id="SSF57997">
    <property type="entry name" value="Tropomyosin"/>
    <property type="match status" value="1"/>
</dbReference>
<dbReference type="Gene3D" id="1.10.287.1490">
    <property type="match status" value="1"/>
</dbReference>
<feature type="compositionally biased region" description="Polar residues" evidence="1">
    <location>
        <begin position="63"/>
        <end position="80"/>
    </location>
</feature>
<gene>
    <name evidence="2" type="ORF">CEUSTIGMA_g3549.t1</name>
</gene>
<protein>
    <submittedName>
        <fullName evidence="2">Uncharacterized protein</fullName>
    </submittedName>
</protein>
<accession>A0A250WZ98</accession>
<evidence type="ECO:0000256" key="1">
    <source>
        <dbReference type="SAM" id="MobiDB-lite"/>
    </source>
</evidence>
<dbReference type="Proteomes" id="UP000232323">
    <property type="component" value="Unassembled WGS sequence"/>
</dbReference>
<name>A0A250WZ98_9CHLO</name>
<feature type="region of interest" description="Disordered" evidence="1">
    <location>
        <begin position="1232"/>
        <end position="1251"/>
    </location>
</feature>
<feature type="compositionally biased region" description="Pro residues" evidence="1">
    <location>
        <begin position="310"/>
        <end position="337"/>
    </location>
</feature>
<feature type="compositionally biased region" description="Polar residues" evidence="1">
    <location>
        <begin position="30"/>
        <end position="44"/>
    </location>
</feature>
<reference evidence="2 3" key="1">
    <citation type="submission" date="2017-08" db="EMBL/GenBank/DDBJ databases">
        <title>Acidophilic green algal genome provides insights into adaptation to an acidic environment.</title>
        <authorList>
            <person name="Hirooka S."/>
            <person name="Hirose Y."/>
            <person name="Kanesaki Y."/>
            <person name="Higuchi S."/>
            <person name="Fujiwara T."/>
            <person name="Onuma R."/>
            <person name="Era A."/>
            <person name="Ohbayashi R."/>
            <person name="Uzuka A."/>
            <person name="Nozaki H."/>
            <person name="Yoshikawa H."/>
            <person name="Miyagishima S.Y."/>
        </authorList>
    </citation>
    <scope>NUCLEOTIDE SEQUENCE [LARGE SCALE GENOMIC DNA]</scope>
    <source>
        <strain evidence="2 3">NIES-2499</strain>
    </source>
</reference>
<sequence length="1251" mass="134301">MADVQGASEELQVVLNSFLPEERLPVNVSNKVRQSAPLQPTLQKRNNSRPSSSLSRGSRTGSATPSYPVNYRVSQSNGGTFNPITEEVKALLPRLSRPTTATSYFSDHSVPGIPAEVPRDGLLKVGCRHIHAQSMALNKDRETLAEEWHHLLCELDPTHPSYIITPIAEDMDSYTLAYAILLIKEGFFEDDYYDKRRGHYCCDDAMSIKTEVLDHLLGGAISRMKHKGKRRPISATPVEYMSDKERISVLTQIYGSNRPSKPARPSSSRARLYNHLLQHKKLDPEVVAEKAEEEEECSFPVEPETDVANWPPPNDPPVSQESPPPLPPPAPPTPPPEISKKVISRRRNLLPPPPPPEPKVVDMPQAYEDIPDDDGASEAEDEKPLPQLADVAAQTDSVLEPPSLPPAVLLVDAGMQAETMDAQDESMQTELLAISDDVVQTEEVLQAEDAVQTDPVLPSPSVSVAEESTQWYLTDMEGWISAVGSLEGLPDEDVHNFLTFASAALRDLQWKSKHLHGLTGLIPAGVFSKALSTVVSTLLTGQSNQSVADSDSASGGGAQHELAAVLAALDAAKKKLDERLNGATLLSLPGVNLLAPEDTPNHFIKAGHIHGTESSLSRDDMFVTSPGFLPQGHLVVAFDLEDELEGSGLPSATHILQEMRCAGGRLVDAMLASVSAVLAPVPMPGSEKASATAARKKLLAHSWQDTRSTVSAFLRLAKTLADMASLACHMLGLKPRVVGTSSAAAAWMGIQATAAALLPQALVMLASGNALSELMMDWSPGDHGQEMCEETFMQAVCQLFDRLHGCGKDLLLGAGEILALGVEAEAQLGVSFRGAEALQSLSALSEMVIQLGELVDSLGMLYGSLAMPECNTLDQIANEDGAIVEVVAGVSNSEADAAEISVEANLGQITADADMEKSTAGAVLKSLTLPVAQEGETRDMVMDIQSAAQAVVVEVVYPSGAEENSEECDLGPASSPVEGGSPKEDFAENNGDSEDVVAVPDLRDKEIGAEGGEVEGHEVAAMASQLHPVLHATALLPIMQAQVFNLEAILNVWVEAFGASWELGRALAIKESLENMGMPSYQDLLRKLEESSEKLLEAEQQLEEASARRAELEAEHAALLDKLEKSSSQLNALEAELKKAAHEAEEVRLAAEAAKAALAEAEKNYGDREAERRKMELLEGELSGKRSALGEATRKLNEIEKKLEEAEAALKQSQGEVDRLKKKIEELEAALKEARAARPAPPIAEKKGCCG</sequence>